<protein>
    <submittedName>
        <fullName evidence="3">Nucleoside recognition domain-containing protein</fullName>
    </submittedName>
</protein>
<sequence>MMDISAVFQEAFFGSLASVWNIAKVVMPLMIVIQVAKDYRLLDYLSRFMKPATNFLGMSRESGFPLMVGLAFGLSFGAGVIVQSAKEGNLSKKDLILLSAFLASCHAVVEDTLIFVAVGANGWILLSARLLTAIVATFLLSKRLTHLTHDDTMQIQRENMKQPVS</sequence>
<dbReference type="RefSeq" id="WP_343184291.1">
    <property type="nucleotide sequence ID" value="NZ_JBCITM010000001.1"/>
</dbReference>
<reference evidence="3 4" key="1">
    <citation type="submission" date="2024-04" db="EMBL/GenBank/DDBJ databases">
        <title>Genome sequencing and metabolic network reconstruction of aminoacids and betaine degradation by Anoxynatronum sibiricum.</title>
        <authorList>
            <person name="Detkova E.N."/>
            <person name="Boltjanskaja Y.V."/>
            <person name="Mardanov A.V."/>
            <person name="Kevbrin V."/>
        </authorList>
    </citation>
    <scope>NUCLEOTIDE SEQUENCE [LARGE SCALE GENOMIC DNA]</scope>
    <source>
        <strain evidence="3 4">Z-7981</strain>
    </source>
</reference>
<evidence type="ECO:0000313" key="4">
    <source>
        <dbReference type="Proteomes" id="UP001407405"/>
    </source>
</evidence>
<gene>
    <name evidence="3" type="ORF">AAIG11_00330</name>
</gene>
<keyword evidence="1" id="KW-0472">Membrane</keyword>
<proteinExistence type="predicted"/>
<feature type="transmembrane region" description="Helical" evidence="1">
    <location>
        <begin position="64"/>
        <end position="83"/>
    </location>
</feature>
<organism evidence="3 4">
    <name type="scientific">Anoxynatronum sibiricum</name>
    <dbReference type="NCBI Taxonomy" id="210623"/>
    <lineage>
        <taxon>Bacteria</taxon>
        <taxon>Bacillati</taxon>
        <taxon>Bacillota</taxon>
        <taxon>Clostridia</taxon>
        <taxon>Eubacteriales</taxon>
        <taxon>Clostridiaceae</taxon>
        <taxon>Anoxynatronum</taxon>
    </lineage>
</organism>
<dbReference type="Proteomes" id="UP001407405">
    <property type="component" value="Unassembled WGS sequence"/>
</dbReference>
<feature type="transmembrane region" description="Helical" evidence="1">
    <location>
        <begin position="12"/>
        <end position="36"/>
    </location>
</feature>
<feature type="domain" description="Nucleoside transporter/FeoB GTPase Gate" evidence="2">
    <location>
        <begin position="19"/>
        <end position="109"/>
    </location>
</feature>
<dbReference type="EMBL" id="JBCITM010000001">
    <property type="protein sequence ID" value="MEN1758904.1"/>
    <property type="molecule type" value="Genomic_DNA"/>
</dbReference>
<evidence type="ECO:0000259" key="2">
    <source>
        <dbReference type="Pfam" id="PF07670"/>
    </source>
</evidence>
<dbReference type="InterPro" id="IPR011642">
    <property type="entry name" value="Gate_dom"/>
</dbReference>
<keyword evidence="1" id="KW-0812">Transmembrane</keyword>
<evidence type="ECO:0000313" key="3">
    <source>
        <dbReference type="EMBL" id="MEN1758904.1"/>
    </source>
</evidence>
<keyword evidence="1" id="KW-1133">Transmembrane helix</keyword>
<keyword evidence="4" id="KW-1185">Reference proteome</keyword>
<comment type="caution">
    <text evidence="3">The sequence shown here is derived from an EMBL/GenBank/DDBJ whole genome shotgun (WGS) entry which is preliminary data.</text>
</comment>
<feature type="transmembrane region" description="Helical" evidence="1">
    <location>
        <begin position="123"/>
        <end position="140"/>
    </location>
</feature>
<evidence type="ECO:0000256" key="1">
    <source>
        <dbReference type="SAM" id="Phobius"/>
    </source>
</evidence>
<accession>A0ABU9VP14</accession>
<name>A0ABU9VP14_9CLOT</name>
<feature type="transmembrane region" description="Helical" evidence="1">
    <location>
        <begin position="95"/>
        <end position="117"/>
    </location>
</feature>
<dbReference type="Pfam" id="PF07670">
    <property type="entry name" value="Gate"/>
    <property type="match status" value="1"/>
</dbReference>